<dbReference type="AlphaFoldDB" id="A0A8B6D4V0"/>
<keyword evidence="4" id="KW-1185">Reference proteome</keyword>
<dbReference type="EMBL" id="UYJE01002759">
    <property type="protein sequence ID" value="VDI13437.1"/>
    <property type="molecule type" value="Genomic_DNA"/>
</dbReference>
<keyword evidence="2" id="KW-1133">Transmembrane helix</keyword>
<proteinExistence type="predicted"/>
<feature type="region of interest" description="Disordered" evidence="1">
    <location>
        <begin position="80"/>
        <end position="108"/>
    </location>
</feature>
<evidence type="ECO:0000313" key="4">
    <source>
        <dbReference type="Proteomes" id="UP000596742"/>
    </source>
</evidence>
<accession>A0A8B6D4V0</accession>
<organism evidence="3 4">
    <name type="scientific">Mytilus galloprovincialis</name>
    <name type="common">Mediterranean mussel</name>
    <dbReference type="NCBI Taxonomy" id="29158"/>
    <lineage>
        <taxon>Eukaryota</taxon>
        <taxon>Metazoa</taxon>
        <taxon>Spiralia</taxon>
        <taxon>Lophotrochozoa</taxon>
        <taxon>Mollusca</taxon>
        <taxon>Bivalvia</taxon>
        <taxon>Autobranchia</taxon>
        <taxon>Pteriomorphia</taxon>
        <taxon>Mytilida</taxon>
        <taxon>Mytiloidea</taxon>
        <taxon>Mytilidae</taxon>
        <taxon>Mytilinae</taxon>
        <taxon>Mytilus</taxon>
    </lineage>
</organism>
<dbReference type="Proteomes" id="UP000596742">
    <property type="component" value="Unassembled WGS sequence"/>
</dbReference>
<sequence length="195" mass="22811">MTSSQNPSSTPYSEMTDTIIRTTTDYGLPSTDDFVTSEVTTPIKSDKIVGTVISFVIPVGIFLIMIAIMIFTIIRLRRSKRTRSPTKKSPNEPQRPTNTAERKSNSSEDILYLNERNIPTLKQEFHQKKRFNNQEQFNSFDYPLRYHEPYFSHFNTHKSDRRGPDITYGQSMLYKSLGYSIYQVQNGRSRRQYYH</sequence>
<name>A0A8B6D4V0_MYTGA</name>
<reference evidence="3" key="1">
    <citation type="submission" date="2018-11" db="EMBL/GenBank/DDBJ databases">
        <authorList>
            <person name="Alioto T."/>
            <person name="Alioto T."/>
        </authorList>
    </citation>
    <scope>NUCLEOTIDE SEQUENCE</scope>
</reference>
<evidence type="ECO:0000256" key="2">
    <source>
        <dbReference type="SAM" id="Phobius"/>
    </source>
</evidence>
<evidence type="ECO:0000256" key="1">
    <source>
        <dbReference type="SAM" id="MobiDB-lite"/>
    </source>
</evidence>
<protein>
    <submittedName>
        <fullName evidence="3">Uncharacterized protein</fullName>
    </submittedName>
</protein>
<gene>
    <name evidence="3" type="ORF">MGAL_10B014016</name>
</gene>
<comment type="caution">
    <text evidence="3">The sequence shown here is derived from an EMBL/GenBank/DDBJ whole genome shotgun (WGS) entry which is preliminary data.</text>
</comment>
<keyword evidence="2" id="KW-0812">Transmembrane</keyword>
<dbReference type="OrthoDB" id="6199907at2759"/>
<feature type="transmembrane region" description="Helical" evidence="2">
    <location>
        <begin position="48"/>
        <end position="74"/>
    </location>
</feature>
<keyword evidence="2" id="KW-0472">Membrane</keyword>
<evidence type="ECO:0000313" key="3">
    <source>
        <dbReference type="EMBL" id="VDI13437.1"/>
    </source>
</evidence>